<gene>
    <name evidence="1" type="ORF">GNY06_08575</name>
</gene>
<reference evidence="1 2" key="1">
    <citation type="submission" date="2019-11" db="EMBL/GenBank/DDBJ databases">
        <title>Characterization of Elizabethkingia argenteiflava sp. nov., isolated from inner surface of Soybean Pods.</title>
        <authorList>
            <person name="Mo S."/>
        </authorList>
    </citation>
    <scope>NUCLEOTIDE SEQUENCE [LARGE SCALE GENOMIC DNA]</scope>
    <source>
        <strain evidence="1 2">YB22</strain>
    </source>
</reference>
<accession>A0A845PWV0</accession>
<keyword evidence="2" id="KW-1185">Reference proteome</keyword>
<sequence length="67" mass="7520">MRLETNPLILRTVKESGVVHFFPLGANLQVMPDVGVPIIIAIEESKKQVIDLQIANIVSNYTTQLRF</sequence>
<proteinExistence type="predicted"/>
<organism evidence="1 2">
    <name type="scientific">Elizabethkingia argenteiflava</name>
    <dbReference type="NCBI Taxonomy" id="2681556"/>
    <lineage>
        <taxon>Bacteria</taxon>
        <taxon>Pseudomonadati</taxon>
        <taxon>Bacteroidota</taxon>
        <taxon>Flavobacteriia</taxon>
        <taxon>Flavobacteriales</taxon>
        <taxon>Weeksellaceae</taxon>
        <taxon>Elizabethkingia</taxon>
    </lineage>
</organism>
<name>A0A845PWV0_9FLAO</name>
<comment type="caution">
    <text evidence="1">The sequence shown here is derived from an EMBL/GenBank/DDBJ whole genome shotgun (WGS) entry which is preliminary data.</text>
</comment>
<evidence type="ECO:0000313" key="2">
    <source>
        <dbReference type="Proteomes" id="UP000553459"/>
    </source>
</evidence>
<dbReference type="EMBL" id="JAAABJ010000534">
    <property type="protein sequence ID" value="NAW51431.1"/>
    <property type="molecule type" value="Genomic_DNA"/>
</dbReference>
<evidence type="ECO:0000313" key="1">
    <source>
        <dbReference type="EMBL" id="NAW51431.1"/>
    </source>
</evidence>
<dbReference type="Proteomes" id="UP000553459">
    <property type="component" value="Unassembled WGS sequence"/>
</dbReference>
<dbReference type="AlphaFoldDB" id="A0A845PWV0"/>
<dbReference type="RefSeq" id="WP_166519710.1">
    <property type="nucleotide sequence ID" value="NZ_JAAABJ010000534.1"/>
</dbReference>
<protein>
    <submittedName>
        <fullName evidence="1">Uncharacterized protein</fullName>
    </submittedName>
</protein>